<dbReference type="PANTHER" id="PTHR33116">
    <property type="entry name" value="REVERSE TRANSCRIPTASE ZINC-BINDING DOMAIN-CONTAINING PROTEIN-RELATED-RELATED"/>
    <property type="match status" value="1"/>
</dbReference>
<dbReference type="AlphaFoldDB" id="A0A811NJ08"/>
<accession>A0A811NJ08</accession>
<comment type="caution">
    <text evidence="1">The sequence shown here is derived from an EMBL/GenBank/DDBJ whole genome shotgun (WGS) entry which is preliminary data.</text>
</comment>
<evidence type="ECO:0000313" key="1">
    <source>
        <dbReference type="EMBL" id="CAD6228770.1"/>
    </source>
</evidence>
<dbReference type="EMBL" id="CAJGYO010000005">
    <property type="protein sequence ID" value="CAD6228770.1"/>
    <property type="molecule type" value="Genomic_DNA"/>
</dbReference>
<reference evidence="1" key="1">
    <citation type="submission" date="2020-10" db="EMBL/GenBank/DDBJ databases">
        <authorList>
            <person name="Han B."/>
            <person name="Lu T."/>
            <person name="Zhao Q."/>
            <person name="Huang X."/>
            <person name="Zhao Y."/>
        </authorList>
    </citation>
    <scope>NUCLEOTIDE SEQUENCE</scope>
</reference>
<gene>
    <name evidence="1" type="ORF">NCGR_LOCUS19427</name>
</gene>
<evidence type="ECO:0000313" key="2">
    <source>
        <dbReference type="Proteomes" id="UP000604825"/>
    </source>
</evidence>
<protein>
    <submittedName>
        <fullName evidence="1">Uncharacterized protein</fullName>
    </submittedName>
</protein>
<dbReference type="OrthoDB" id="685750at2759"/>
<dbReference type="PANTHER" id="PTHR33116:SF78">
    <property type="entry name" value="OS12G0587133 PROTEIN"/>
    <property type="match status" value="1"/>
</dbReference>
<sequence>MVEAVARKLPPSHGSLMARSGRLIWVKSVLHAVPIYAMMADNLPPWARKEIDAICRKFFWAGRDTSVHGKCMVAWEAVCKPTKLGNLGVTDLKLASFALQSRWLWLQKTDQDRAWSQLPIKVDPQVHTFFKASTITMVGNERRALF</sequence>
<dbReference type="Proteomes" id="UP000604825">
    <property type="component" value="Unassembled WGS sequence"/>
</dbReference>
<name>A0A811NJ08_9POAL</name>
<organism evidence="1 2">
    <name type="scientific">Miscanthus lutarioriparius</name>
    <dbReference type="NCBI Taxonomy" id="422564"/>
    <lineage>
        <taxon>Eukaryota</taxon>
        <taxon>Viridiplantae</taxon>
        <taxon>Streptophyta</taxon>
        <taxon>Embryophyta</taxon>
        <taxon>Tracheophyta</taxon>
        <taxon>Spermatophyta</taxon>
        <taxon>Magnoliopsida</taxon>
        <taxon>Liliopsida</taxon>
        <taxon>Poales</taxon>
        <taxon>Poaceae</taxon>
        <taxon>PACMAD clade</taxon>
        <taxon>Panicoideae</taxon>
        <taxon>Andropogonodae</taxon>
        <taxon>Andropogoneae</taxon>
        <taxon>Saccharinae</taxon>
        <taxon>Miscanthus</taxon>
    </lineage>
</organism>
<keyword evidence="2" id="KW-1185">Reference proteome</keyword>
<proteinExistence type="predicted"/>